<protein>
    <recommendedName>
        <fullName evidence="2">DNA primase/polymerase bifunctional N-terminal domain-containing protein</fullName>
    </recommendedName>
</protein>
<name>A0A6J4LSK9_9CHLR</name>
<gene>
    <name evidence="3" type="ORF">AVDCRST_MAG93-6650</name>
</gene>
<feature type="compositionally biased region" description="Low complexity" evidence="1">
    <location>
        <begin position="707"/>
        <end position="720"/>
    </location>
</feature>
<dbReference type="InterPro" id="IPR027417">
    <property type="entry name" value="P-loop_NTPase"/>
</dbReference>
<dbReference type="SMART" id="SM00943">
    <property type="entry name" value="Prim-Pol"/>
    <property type="match status" value="1"/>
</dbReference>
<feature type="domain" description="DNA primase/polymerase bifunctional N-terminal" evidence="2">
    <location>
        <begin position="14"/>
        <end position="163"/>
    </location>
</feature>
<organism evidence="3">
    <name type="scientific">uncultured Chloroflexia bacterium</name>
    <dbReference type="NCBI Taxonomy" id="1672391"/>
    <lineage>
        <taxon>Bacteria</taxon>
        <taxon>Bacillati</taxon>
        <taxon>Chloroflexota</taxon>
        <taxon>Chloroflexia</taxon>
        <taxon>environmental samples</taxon>
    </lineage>
</organism>
<dbReference type="SUPFAM" id="SSF52540">
    <property type="entry name" value="P-loop containing nucleoside triphosphate hydrolases"/>
    <property type="match status" value="1"/>
</dbReference>
<feature type="compositionally biased region" description="Basic and acidic residues" evidence="1">
    <location>
        <begin position="688"/>
        <end position="700"/>
    </location>
</feature>
<proteinExistence type="predicted"/>
<dbReference type="AlphaFoldDB" id="A0A6J4LSK9"/>
<dbReference type="CDD" id="cd04859">
    <property type="entry name" value="Prim_Pol"/>
    <property type="match status" value="1"/>
</dbReference>
<dbReference type="InterPro" id="IPR015330">
    <property type="entry name" value="DNA_primase/pol_bifunc_N"/>
</dbReference>
<feature type="compositionally biased region" description="Basic and acidic residues" evidence="1">
    <location>
        <begin position="724"/>
        <end position="741"/>
    </location>
</feature>
<evidence type="ECO:0000256" key="1">
    <source>
        <dbReference type="SAM" id="MobiDB-lite"/>
    </source>
</evidence>
<dbReference type="EMBL" id="CADCTR010002240">
    <property type="protein sequence ID" value="CAA9341001.1"/>
    <property type="molecule type" value="Genomic_DNA"/>
</dbReference>
<feature type="region of interest" description="Disordered" evidence="1">
    <location>
        <begin position="688"/>
        <end position="768"/>
    </location>
</feature>
<reference evidence="3" key="1">
    <citation type="submission" date="2020-02" db="EMBL/GenBank/DDBJ databases">
        <authorList>
            <person name="Meier V. D."/>
        </authorList>
    </citation>
    <scope>NUCLEOTIDE SEQUENCE</scope>
    <source>
        <strain evidence="3">AVDCRST_MAG93</strain>
    </source>
</reference>
<dbReference type="Pfam" id="PF09250">
    <property type="entry name" value="Prim-Pol"/>
    <property type="match status" value="1"/>
</dbReference>
<dbReference type="Gene3D" id="3.30.720.160">
    <property type="entry name" value="Bifunctional DNA primase/polymerase, N-terminal"/>
    <property type="match status" value="1"/>
</dbReference>
<evidence type="ECO:0000259" key="2">
    <source>
        <dbReference type="SMART" id="SM00943"/>
    </source>
</evidence>
<evidence type="ECO:0000313" key="3">
    <source>
        <dbReference type="EMBL" id="CAA9341001.1"/>
    </source>
</evidence>
<dbReference type="SUPFAM" id="SSF56747">
    <property type="entry name" value="Prim-pol domain"/>
    <property type="match status" value="1"/>
</dbReference>
<accession>A0A6J4LSK9</accession>
<sequence>MESTESIPNTKNAARDYINRGWSVVPIPYGEKGPNLPEWQKLRITADEVGEFFVGESNIGIHLGEASGGLTDVDLDCPQAEHAGSRLLPKTLTSGRGNKVTHYWYVSPGSKSYKFKGVDGEVIAEIRADSHQTVVAPSVHPSGASYEWKDEREPQEIEAQELRSCAARVAAASLIARNLPDGGRHDLALAYAGLMLKNLMDLGEDQDDAAQYVEDLLGCAWEYHQADNEAFDDLHTIVRTTAEKIKADEPVMGAPTLGELLEHGEQIVKRLKDWFGWGDLTPEQREQVEQRKRAKHAEKAWADERVRELVHQQDILSRAYQTMRDGGLVGEERNAKLLTLVAVTMYLGRPMSVLIGGESSGGKSYLLKQLIKTLPESMVVELQSVSNMGLAYMGKDALKMKFLALYELGGLGKEGSEAIEQLKQLLTEGCIKRQIAESTNKGVGGRTVELDGPTGVWSTSTEMRIDKELGNRLFRIAIDESPEQTRRIIKARGQRNGGAADYEPIKGLHTYIAGQDNRVVVPFEDALTDLIDVSATRMRRDHERVMDLVEAHVILHQEGRKRNGDGRIVATLEDYAAVYNLIADIVGEASEVAVSDTVRTTVETVRELIHEDKPVTRNTLAEKLGIVPTSAGRRFAPATAAGYVKEDPDNPNMKPKRYVLGDVALPENVEVIPSPETLRSCVSALRARGEDASKEHRASEDFSNARSGASVHAPSSPPVSITNQEHDTYGESAEALHEKDPTVGVVQKPTHGRTILEDEPEGAEKSSVVRASVRDVCVADAGVSTGLGRQLPADHRAWLAEAMREPPTIRGWSPEEEPPKFDLKGPVERVRRERQKWADFFEENPHLRLSPDDIDPLGDERKCPYCGEFTHEDDCPSCEEPLP</sequence>